<dbReference type="RefSeq" id="WP_099083304.1">
    <property type="nucleotide sequence ID" value="NZ_AWQQ01000067.1"/>
</dbReference>
<dbReference type="InterPro" id="IPR021320">
    <property type="entry name" value="DUF2905"/>
</dbReference>
<dbReference type="PANTHER" id="PTHR36443">
    <property type="entry name" value="BSR5223 PROTEIN"/>
    <property type="match status" value="1"/>
</dbReference>
<dbReference type="PANTHER" id="PTHR36443:SF1">
    <property type="entry name" value="BSR5223 PROTEIN"/>
    <property type="match status" value="1"/>
</dbReference>
<reference evidence="2 3" key="1">
    <citation type="submission" date="2013-09" db="EMBL/GenBank/DDBJ databases">
        <title>Biodegradation of hydrocarbons in the deep terrestrial subsurface : characterization of a microbial consortium composed of two Desulfotomaculum species originating from a deep geological formation.</title>
        <authorList>
            <person name="Aullo T."/>
            <person name="Berlendis S."/>
            <person name="Lascourreges J.-F."/>
            <person name="Dessort D."/>
            <person name="Saint-Laurent S."/>
            <person name="Schraauwers B."/>
            <person name="Mas J."/>
            <person name="Magot M."/>
            <person name="Ranchou-Peyruse A."/>
        </authorList>
    </citation>
    <scope>NUCLEOTIDE SEQUENCE [LARGE SCALE GENOMIC DNA]</scope>
    <source>
        <strain evidence="2 3">Bs107</strain>
    </source>
</reference>
<dbReference type="AlphaFoldDB" id="A0A2C6MEY0"/>
<accession>A0A2C6MEY0</accession>
<gene>
    <name evidence="2" type="ORF">P378_12575</name>
</gene>
<dbReference type="Proteomes" id="UP000222564">
    <property type="component" value="Unassembled WGS sequence"/>
</dbReference>
<feature type="transmembrane region" description="Helical" evidence="1">
    <location>
        <begin position="7"/>
        <end position="28"/>
    </location>
</feature>
<name>A0A2C6MEY0_9FIRM</name>
<dbReference type="Pfam" id="PF11146">
    <property type="entry name" value="DUF2905"/>
    <property type="match status" value="1"/>
</dbReference>
<evidence type="ECO:0000313" key="3">
    <source>
        <dbReference type="Proteomes" id="UP000222564"/>
    </source>
</evidence>
<feature type="transmembrane region" description="Helical" evidence="1">
    <location>
        <begin position="48"/>
        <end position="72"/>
    </location>
</feature>
<keyword evidence="1" id="KW-0472">Membrane</keyword>
<keyword evidence="3" id="KW-1185">Reference proteome</keyword>
<keyword evidence="1" id="KW-0812">Transmembrane</keyword>
<keyword evidence="1" id="KW-1133">Transmembrane helix</keyword>
<evidence type="ECO:0000256" key="1">
    <source>
        <dbReference type="SAM" id="Phobius"/>
    </source>
</evidence>
<sequence>MAPFESMAKMLVFAGMILVLIGGLLLLAGKIPGIGKLPGDIFVQRGNFTFYFPVVTSIVLSILLTILLNLFFRR</sequence>
<proteinExistence type="predicted"/>
<evidence type="ECO:0000313" key="2">
    <source>
        <dbReference type="EMBL" id="PHJ37933.1"/>
    </source>
</evidence>
<evidence type="ECO:0008006" key="4">
    <source>
        <dbReference type="Google" id="ProtNLM"/>
    </source>
</evidence>
<protein>
    <recommendedName>
        <fullName evidence="4">DUF2905 domain-containing protein</fullName>
    </recommendedName>
</protein>
<organism evidence="2 3">
    <name type="scientific">Desulforamulus profundi</name>
    <dbReference type="NCBI Taxonomy" id="1383067"/>
    <lineage>
        <taxon>Bacteria</taxon>
        <taxon>Bacillati</taxon>
        <taxon>Bacillota</taxon>
        <taxon>Clostridia</taxon>
        <taxon>Eubacteriales</taxon>
        <taxon>Peptococcaceae</taxon>
        <taxon>Desulforamulus</taxon>
    </lineage>
</organism>
<comment type="caution">
    <text evidence="2">The sequence shown here is derived from an EMBL/GenBank/DDBJ whole genome shotgun (WGS) entry which is preliminary data.</text>
</comment>
<dbReference type="EMBL" id="AWQQ01000067">
    <property type="protein sequence ID" value="PHJ37933.1"/>
    <property type="molecule type" value="Genomic_DNA"/>
</dbReference>